<reference evidence="2" key="1">
    <citation type="journal article" date="2020" name="mSystems">
        <title>Genome- and Community-Level Interaction Insights into Carbon Utilization and Element Cycling Functions of Hydrothermarchaeota in Hydrothermal Sediment.</title>
        <authorList>
            <person name="Zhou Z."/>
            <person name="Liu Y."/>
            <person name="Xu W."/>
            <person name="Pan J."/>
            <person name="Luo Z.H."/>
            <person name="Li M."/>
        </authorList>
    </citation>
    <scope>NUCLEOTIDE SEQUENCE</scope>
    <source>
        <strain evidence="2">HyVt-347</strain>
    </source>
</reference>
<dbReference type="InterPro" id="IPR019052">
    <property type="entry name" value="DUF2383"/>
</dbReference>
<dbReference type="Proteomes" id="UP000885680">
    <property type="component" value="Unassembled WGS sequence"/>
</dbReference>
<accession>A0A9C9TID6</accession>
<name>A0A9C9TID6_9HYPH</name>
<dbReference type="NCBIfam" id="TIGR02284">
    <property type="entry name" value="PA2169 family four-helix-bundle protein"/>
    <property type="match status" value="1"/>
</dbReference>
<dbReference type="AlphaFoldDB" id="A0A9C9TID6"/>
<dbReference type="InterPro" id="IPR011971">
    <property type="entry name" value="CHP02284"/>
</dbReference>
<organism evidence="2 3">
    <name type="scientific">Aurantimonas coralicida</name>
    <dbReference type="NCBI Taxonomy" id="182270"/>
    <lineage>
        <taxon>Bacteria</taxon>
        <taxon>Pseudomonadati</taxon>
        <taxon>Pseudomonadota</taxon>
        <taxon>Alphaproteobacteria</taxon>
        <taxon>Hyphomicrobiales</taxon>
        <taxon>Aurantimonadaceae</taxon>
        <taxon>Aurantimonas</taxon>
    </lineage>
</organism>
<sequence>MTVTNAISTLETLTDTAVDSALGYETAAEKAKNPGLKQTLHAQAAKRRETVRMLNDEIVRLGGDRRENGSTLGAAHRAFTSLSDAFQDSNKAATERVEEGEDYIAKKFREALEHADLTPESRSVVERAHAEISAGERLADRLEKQFD</sequence>
<evidence type="ECO:0000259" key="1">
    <source>
        <dbReference type="Pfam" id="PF09537"/>
    </source>
</evidence>
<dbReference type="InterPro" id="IPR012347">
    <property type="entry name" value="Ferritin-like"/>
</dbReference>
<gene>
    <name evidence="2" type="ORF">ENH89_19355</name>
</gene>
<evidence type="ECO:0000313" key="3">
    <source>
        <dbReference type="Proteomes" id="UP000885680"/>
    </source>
</evidence>
<protein>
    <submittedName>
        <fullName evidence="2">PA2169 family four-helix-bundle protein</fullName>
    </submittedName>
</protein>
<comment type="caution">
    <text evidence="2">The sequence shown here is derived from an EMBL/GenBank/DDBJ whole genome shotgun (WGS) entry which is preliminary data.</text>
</comment>
<dbReference type="Pfam" id="PF09537">
    <property type="entry name" value="DUF2383"/>
    <property type="match status" value="1"/>
</dbReference>
<dbReference type="EMBL" id="DRGN01000279">
    <property type="protein sequence ID" value="HEU02430.1"/>
    <property type="molecule type" value="Genomic_DNA"/>
</dbReference>
<proteinExistence type="predicted"/>
<dbReference type="Gene3D" id="1.20.1260.10">
    <property type="match status" value="1"/>
</dbReference>
<feature type="domain" description="DUF2383" evidence="1">
    <location>
        <begin position="6"/>
        <end position="113"/>
    </location>
</feature>
<evidence type="ECO:0000313" key="2">
    <source>
        <dbReference type="EMBL" id="HEU02430.1"/>
    </source>
</evidence>